<protein>
    <submittedName>
        <fullName evidence="1">Uncharacterized protein</fullName>
    </submittedName>
</protein>
<reference evidence="1" key="1">
    <citation type="journal article" date="2015" name="Nature">
        <title>Complex archaea that bridge the gap between prokaryotes and eukaryotes.</title>
        <authorList>
            <person name="Spang A."/>
            <person name="Saw J.H."/>
            <person name="Jorgensen S.L."/>
            <person name="Zaremba-Niedzwiedzka K."/>
            <person name="Martijn J."/>
            <person name="Lind A.E."/>
            <person name="van Eijk R."/>
            <person name="Schleper C."/>
            <person name="Guy L."/>
            <person name="Ettema T.J."/>
        </authorList>
    </citation>
    <scope>NUCLEOTIDE SEQUENCE</scope>
</reference>
<sequence length="77" mass="8598">MCNEKTIPVSCKTNLDEYKGEQWPVEMIVRPLLGDPVKSLSGRTLKIISVTHATRKGRAVSSVDNILHPVLEIELNK</sequence>
<comment type="caution">
    <text evidence="1">The sequence shown here is derived from an EMBL/GenBank/DDBJ whole genome shotgun (WGS) entry which is preliminary data.</text>
</comment>
<organism evidence="1">
    <name type="scientific">marine sediment metagenome</name>
    <dbReference type="NCBI Taxonomy" id="412755"/>
    <lineage>
        <taxon>unclassified sequences</taxon>
        <taxon>metagenomes</taxon>
        <taxon>ecological metagenomes</taxon>
    </lineage>
</organism>
<dbReference type="AlphaFoldDB" id="A0A0F9E7T2"/>
<gene>
    <name evidence="1" type="ORF">LCGC14_2458700</name>
</gene>
<name>A0A0F9E7T2_9ZZZZ</name>
<accession>A0A0F9E7T2</accession>
<dbReference type="EMBL" id="LAZR01038225">
    <property type="protein sequence ID" value="KKL20113.1"/>
    <property type="molecule type" value="Genomic_DNA"/>
</dbReference>
<proteinExistence type="predicted"/>
<evidence type="ECO:0000313" key="1">
    <source>
        <dbReference type="EMBL" id="KKL20113.1"/>
    </source>
</evidence>